<organism evidence="2 3">
    <name type="scientific">Mycetomoellerius zeteki</name>
    <dbReference type="NCBI Taxonomy" id="64791"/>
    <lineage>
        <taxon>Eukaryota</taxon>
        <taxon>Metazoa</taxon>
        <taxon>Ecdysozoa</taxon>
        <taxon>Arthropoda</taxon>
        <taxon>Hexapoda</taxon>
        <taxon>Insecta</taxon>
        <taxon>Pterygota</taxon>
        <taxon>Neoptera</taxon>
        <taxon>Endopterygota</taxon>
        <taxon>Hymenoptera</taxon>
        <taxon>Apocrita</taxon>
        <taxon>Aculeata</taxon>
        <taxon>Formicoidea</taxon>
        <taxon>Formicidae</taxon>
        <taxon>Myrmicinae</taxon>
        <taxon>Mycetomoellerius</taxon>
    </lineage>
</organism>
<dbReference type="InterPro" id="IPR010569">
    <property type="entry name" value="Myotubularin-like_Pase_dom"/>
</dbReference>
<name>A0A151XBN4_9HYME</name>
<protein>
    <recommendedName>
        <fullName evidence="1">Myotubularin phosphatase domain-containing protein</fullName>
    </recommendedName>
</protein>
<keyword evidence="3" id="KW-1185">Reference proteome</keyword>
<gene>
    <name evidence="2" type="ORF">ALC60_03242</name>
</gene>
<proteinExistence type="predicted"/>
<dbReference type="Proteomes" id="UP000075809">
    <property type="component" value="Unassembled WGS sequence"/>
</dbReference>
<evidence type="ECO:0000259" key="1">
    <source>
        <dbReference type="PROSITE" id="PS51339"/>
    </source>
</evidence>
<accession>A0A151XBN4</accession>
<dbReference type="PROSITE" id="PS51339">
    <property type="entry name" value="PPASE_MYOTUBULARIN"/>
    <property type="match status" value="1"/>
</dbReference>
<dbReference type="AlphaFoldDB" id="A0A151XBN4"/>
<evidence type="ECO:0000313" key="2">
    <source>
        <dbReference type="EMBL" id="KYQ57749.1"/>
    </source>
</evidence>
<reference evidence="2 3" key="1">
    <citation type="submission" date="2015-09" db="EMBL/GenBank/DDBJ databases">
        <title>Trachymyrmex zeteki WGS genome.</title>
        <authorList>
            <person name="Nygaard S."/>
            <person name="Hu H."/>
            <person name="Boomsma J."/>
            <person name="Zhang G."/>
        </authorList>
    </citation>
    <scope>NUCLEOTIDE SEQUENCE [LARGE SCALE GENOMIC DNA]</scope>
    <source>
        <strain evidence="2">Tzet28-1</strain>
        <tissue evidence="2">Whole body</tissue>
    </source>
</reference>
<evidence type="ECO:0000313" key="3">
    <source>
        <dbReference type="Proteomes" id="UP000075809"/>
    </source>
</evidence>
<feature type="domain" description="Myotubularin phosphatase" evidence="1">
    <location>
        <begin position="1"/>
        <end position="75"/>
    </location>
</feature>
<dbReference type="EMBL" id="KQ982320">
    <property type="protein sequence ID" value="KYQ57749.1"/>
    <property type="molecule type" value="Genomic_DNA"/>
</dbReference>
<sequence>MLVSRRSKSSRFLSGGLLKFLVYGVPIANEDVMLRQLIFDTIRNCPRIFERVRQSMIRCVQACVESNGRHFEHLL</sequence>